<dbReference type="EMBL" id="CAJNAQ010000006">
    <property type="protein sequence ID" value="CAE6504726.1"/>
    <property type="molecule type" value="Genomic_DNA"/>
</dbReference>
<reference evidence="1" key="1">
    <citation type="submission" date="2021-02" db="EMBL/GenBank/DDBJ databases">
        <authorList>
            <person name="Han P."/>
        </authorList>
    </citation>
    <scope>NUCLEOTIDE SEQUENCE</scope>
    <source>
        <strain evidence="1">Candidatus Nitrosotenuis uzonensis 5A</strain>
    </source>
</reference>
<dbReference type="PRINTS" id="PR00340">
    <property type="entry name" value="PIIGLNB"/>
</dbReference>
<protein>
    <submittedName>
        <fullName evidence="1">Putative nitrogen regulatory protein P II</fullName>
    </submittedName>
</protein>
<dbReference type="Gene3D" id="3.30.70.120">
    <property type="match status" value="1"/>
</dbReference>
<dbReference type="InterPro" id="IPR011322">
    <property type="entry name" value="N-reg_PII-like_a/b"/>
</dbReference>
<dbReference type="InterPro" id="IPR002187">
    <property type="entry name" value="N-reg_PII"/>
</dbReference>
<dbReference type="SMART" id="SM00938">
    <property type="entry name" value="P-II"/>
    <property type="match status" value="1"/>
</dbReference>
<dbReference type="PANTHER" id="PTHR30115">
    <property type="entry name" value="NITROGEN REGULATORY PROTEIN P-II"/>
    <property type="match status" value="1"/>
</dbReference>
<dbReference type="InterPro" id="IPR015867">
    <property type="entry name" value="N-reg_PII/ATP_PRibTrfase_C"/>
</dbReference>
<evidence type="ECO:0000313" key="2">
    <source>
        <dbReference type="Proteomes" id="UP000655759"/>
    </source>
</evidence>
<dbReference type="GO" id="GO:0005524">
    <property type="term" value="F:ATP binding"/>
    <property type="evidence" value="ECO:0007669"/>
    <property type="project" value="TreeGrafter"/>
</dbReference>
<comment type="caution">
    <text evidence="1">The sequence shown here is derived from an EMBL/GenBank/DDBJ whole genome shotgun (WGS) entry which is preliminary data.</text>
</comment>
<proteinExistence type="predicted"/>
<dbReference type="SUPFAM" id="SSF54913">
    <property type="entry name" value="GlnB-like"/>
    <property type="match status" value="1"/>
</dbReference>
<dbReference type="RefSeq" id="WP_205101224.1">
    <property type="nucleotide sequence ID" value="NZ_CAJNAQ010000006.1"/>
</dbReference>
<dbReference type="Pfam" id="PF00543">
    <property type="entry name" value="P-II"/>
    <property type="match status" value="1"/>
</dbReference>
<name>A0A812F354_9ARCH</name>
<dbReference type="GO" id="GO:0030234">
    <property type="term" value="F:enzyme regulator activity"/>
    <property type="evidence" value="ECO:0007669"/>
    <property type="project" value="InterPro"/>
</dbReference>
<accession>A0A812F354</accession>
<dbReference type="PANTHER" id="PTHR30115:SF11">
    <property type="entry name" value="NITROGEN REGULATORY PROTEIN P-II HOMOLOG"/>
    <property type="match status" value="1"/>
</dbReference>
<sequence length="111" mass="11934">MKRIETIIPNNKLNLVVSAIEDIGVGGITITDSKGRGKGVRPSLRSLRGTSKQQAEYNSLASVMTIVEDDKVDRIIDAIVGVASTGSSGDGMIFVSHIDYTVDIQTKQRKS</sequence>
<dbReference type="Proteomes" id="UP000655759">
    <property type="component" value="Unassembled WGS sequence"/>
</dbReference>
<dbReference type="GO" id="GO:0005829">
    <property type="term" value="C:cytosol"/>
    <property type="evidence" value="ECO:0007669"/>
    <property type="project" value="TreeGrafter"/>
</dbReference>
<dbReference type="PROSITE" id="PS51343">
    <property type="entry name" value="PII_GLNB_DOM"/>
    <property type="match status" value="1"/>
</dbReference>
<organism evidence="1 2">
    <name type="scientific">Candidatus Nitrosotenuis uzonensis</name>
    <dbReference type="NCBI Taxonomy" id="1407055"/>
    <lineage>
        <taxon>Archaea</taxon>
        <taxon>Nitrososphaerota</taxon>
        <taxon>Candidatus Nitrosotenuis</taxon>
    </lineage>
</organism>
<evidence type="ECO:0000313" key="1">
    <source>
        <dbReference type="EMBL" id="CAE6504726.1"/>
    </source>
</evidence>
<dbReference type="AlphaFoldDB" id="A0A812F354"/>
<dbReference type="GO" id="GO:0006808">
    <property type="term" value="P:regulation of nitrogen utilization"/>
    <property type="evidence" value="ECO:0007669"/>
    <property type="project" value="InterPro"/>
</dbReference>
<gene>
    <name evidence="1" type="ORF">NUZ5A_60047</name>
</gene>